<protein>
    <submittedName>
        <fullName evidence="2">Uncharacterized protein</fullName>
    </submittedName>
</protein>
<accession>A0AAV7N0M6</accession>
<proteinExistence type="predicted"/>
<evidence type="ECO:0000256" key="1">
    <source>
        <dbReference type="SAM" id="MobiDB-lite"/>
    </source>
</evidence>
<keyword evidence="3" id="KW-1185">Reference proteome</keyword>
<feature type="compositionally biased region" description="Low complexity" evidence="1">
    <location>
        <begin position="43"/>
        <end position="58"/>
    </location>
</feature>
<feature type="compositionally biased region" description="Basic and acidic residues" evidence="1">
    <location>
        <begin position="172"/>
        <end position="182"/>
    </location>
</feature>
<reference evidence="2" key="1">
    <citation type="journal article" date="2022" name="bioRxiv">
        <title>Sequencing and chromosome-scale assembly of the giantPleurodeles waltlgenome.</title>
        <authorList>
            <person name="Brown T."/>
            <person name="Elewa A."/>
            <person name="Iarovenko S."/>
            <person name="Subramanian E."/>
            <person name="Araus A.J."/>
            <person name="Petzold A."/>
            <person name="Susuki M."/>
            <person name="Suzuki K.-i.T."/>
            <person name="Hayashi T."/>
            <person name="Toyoda A."/>
            <person name="Oliveira C."/>
            <person name="Osipova E."/>
            <person name="Leigh N.D."/>
            <person name="Simon A."/>
            <person name="Yun M.H."/>
        </authorList>
    </citation>
    <scope>NUCLEOTIDE SEQUENCE</scope>
    <source>
        <strain evidence="2">20211129_DDA</strain>
        <tissue evidence="2">Liver</tissue>
    </source>
</reference>
<gene>
    <name evidence="2" type="ORF">NDU88_006515</name>
</gene>
<sequence>MFAAAWEVRRRGEAGETTGFSVGEGWLCASARSDRNGGAFAAAALESSSSRAAGRAGAALGGTEGATSADRAMQIPRQAQFLPSGGFKRQQNPKEMHGAPLPRRTGAKGTARDGRGESKGGTLESDIMGRFGEQEALTFQDKEGEGGPKAGSSQGKGREADNLGDSSSAESGGDRDMRHIFDWSEEEAPGLEDDGITMKMRRPMRTYERRWGVQM</sequence>
<dbReference type="EMBL" id="JANPWB010000013">
    <property type="protein sequence ID" value="KAJ1109151.1"/>
    <property type="molecule type" value="Genomic_DNA"/>
</dbReference>
<name>A0AAV7N0M6_PLEWA</name>
<feature type="compositionally biased region" description="Acidic residues" evidence="1">
    <location>
        <begin position="183"/>
        <end position="195"/>
    </location>
</feature>
<dbReference type="AlphaFoldDB" id="A0AAV7N0M6"/>
<feature type="region of interest" description="Disordered" evidence="1">
    <location>
        <begin position="43"/>
        <end position="197"/>
    </location>
</feature>
<dbReference type="Proteomes" id="UP001066276">
    <property type="component" value="Chromosome 9"/>
</dbReference>
<organism evidence="2 3">
    <name type="scientific">Pleurodeles waltl</name>
    <name type="common">Iberian ribbed newt</name>
    <dbReference type="NCBI Taxonomy" id="8319"/>
    <lineage>
        <taxon>Eukaryota</taxon>
        <taxon>Metazoa</taxon>
        <taxon>Chordata</taxon>
        <taxon>Craniata</taxon>
        <taxon>Vertebrata</taxon>
        <taxon>Euteleostomi</taxon>
        <taxon>Amphibia</taxon>
        <taxon>Batrachia</taxon>
        <taxon>Caudata</taxon>
        <taxon>Salamandroidea</taxon>
        <taxon>Salamandridae</taxon>
        <taxon>Pleurodelinae</taxon>
        <taxon>Pleurodeles</taxon>
    </lineage>
</organism>
<comment type="caution">
    <text evidence="2">The sequence shown here is derived from an EMBL/GenBank/DDBJ whole genome shotgun (WGS) entry which is preliminary data.</text>
</comment>
<evidence type="ECO:0000313" key="3">
    <source>
        <dbReference type="Proteomes" id="UP001066276"/>
    </source>
</evidence>
<evidence type="ECO:0000313" key="2">
    <source>
        <dbReference type="EMBL" id="KAJ1109151.1"/>
    </source>
</evidence>